<evidence type="ECO:0000256" key="1">
    <source>
        <dbReference type="ARBA" id="ARBA00004651"/>
    </source>
</evidence>
<dbReference type="OrthoDB" id="9784671at2"/>
<dbReference type="InterPro" id="IPR051449">
    <property type="entry name" value="ABC-2_transporter_component"/>
</dbReference>
<keyword evidence="9" id="KW-1185">Reference proteome</keyword>
<evidence type="ECO:0000256" key="2">
    <source>
        <dbReference type="ARBA" id="ARBA00022475"/>
    </source>
</evidence>
<feature type="transmembrane region" description="Helical" evidence="6">
    <location>
        <begin position="269"/>
        <end position="290"/>
    </location>
</feature>
<protein>
    <submittedName>
        <fullName evidence="8">ABC-2 type transport system permease protein</fullName>
    </submittedName>
</protein>
<evidence type="ECO:0000256" key="3">
    <source>
        <dbReference type="ARBA" id="ARBA00022692"/>
    </source>
</evidence>
<evidence type="ECO:0000259" key="7">
    <source>
        <dbReference type="Pfam" id="PF12698"/>
    </source>
</evidence>
<sequence>MTAPSAFARLGGAARREAGFIATSRVMLLALVVVPFCAIAIVAAMLSQGALQALPVAVVDNARTSESQALVRLLSGRPEVRIAAQPVSDAAAEAAMRRGQIWAFVSIPHGFGQPRAADEPIRLYYNAAYLSVGSTVERSLATALRGSIIAGIEDNAWRAGVLSDRAAIPQVQISVLFNPEASFEWYLQALIQPAMLHLLAACVGVYAMARELGGPDGRSLDAWRAETGGGAAALTGKLVPYLTVLSFWGAVWMVWLVGFKGWRMEGSLLATFAAQLALIAASLALSFGFVAGARRDVFGYSLSALYAGSALAYSGGSLPIEGAPTVARFWHQVLPFTHYLTAQMDQFLGAPARQAWGAALLLTGYAAAGLALATWLGGRKSPA</sequence>
<feature type="domain" description="ABC-2 type transporter transmembrane" evidence="7">
    <location>
        <begin position="27"/>
        <end position="374"/>
    </location>
</feature>
<dbReference type="AlphaFoldDB" id="A0A1T5FCK8"/>
<gene>
    <name evidence="8" type="ORF">SAMN06295937_103227</name>
</gene>
<keyword evidence="2" id="KW-1003">Cell membrane</keyword>
<dbReference type="PANTHER" id="PTHR30294:SF47">
    <property type="entry name" value="INNER MEMBRANE TRANSPORT PERMEASE YHHJ"/>
    <property type="match status" value="1"/>
</dbReference>
<dbReference type="EMBL" id="FUYP01000032">
    <property type="protein sequence ID" value="SKB93816.1"/>
    <property type="molecule type" value="Genomic_DNA"/>
</dbReference>
<evidence type="ECO:0000256" key="6">
    <source>
        <dbReference type="SAM" id="Phobius"/>
    </source>
</evidence>
<dbReference type="Proteomes" id="UP000190044">
    <property type="component" value="Unassembled WGS sequence"/>
</dbReference>
<dbReference type="RefSeq" id="WP_079639904.1">
    <property type="nucleotide sequence ID" value="NZ_FUYP01000032.1"/>
</dbReference>
<dbReference type="Pfam" id="PF12698">
    <property type="entry name" value="ABC2_membrane_3"/>
    <property type="match status" value="1"/>
</dbReference>
<dbReference type="GO" id="GO:0005886">
    <property type="term" value="C:plasma membrane"/>
    <property type="evidence" value="ECO:0007669"/>
    <property type="project" value="UniProtKB-SubCell"/>
</dbReference>
<dbReference type="Gene3D" id="3.40.1710.10">
    <property type="entry name" value="abc type-2 transporter like domain"/>
    <property type="match status" value="1"/>
</dbReference>
<reference evidence="9" key="1">
    <citation type="submission" date="2017-02" db="EMBL/GenBank/DDBJ databases">
        <authorList>
            <person name="Varghese N."/>
            <person name="Submissions S."/>
        </authorList>
    </citation>
    <scope>NUCLEOTIDE SEQUENCE [LARGE SCALE GENOMIC DNA]</scope>
    <source>
        <strain evidence="9">R11H</strain>
    </source>
</reference>
<dbReference type="PANTHER" id="PTHR30294">
    <property type="entry name" value="MEMBRANE COMPONENT OF ABC TRANSPORTER YHHJ-RELATED"/>
    <property type="match status" value="1"/>
</dbReference>
<feature type="transmembrane region" description="Helical" evidence="6">
    <location>
        <begin position="297"/>
        <end position="316"/>
    </location>
</feature>
<evidence type="ECO:0000313" key="9">
    <source>
        <dbReference type="Proteomes" id="UP000190044"/>
    </source>
</evidence>
<feature type="transmembrane region" description="Helical" evidence="6">
    <location>
        <begin position="26"/>
        <end position="46"/>
    </location>
</feature>
<name>A0A1T5FCK8_9SPHN</name>
<dbReference type="InterPro" id="IPR013525">
    <property type="entry name" value="ABC2_TM"/>
</dbReference>
<evidence type="ECO:0000313" key="8">
    <source>
        <dbReference type="EMBL" id="SKB93816.1"/>
    </source>
</evidence>
<organism evidence="8 9">
    <name type="scientific">Sphingopyxis flava</name>
    <dbReference type="NCBI Taxonomy" id="1507287"/>
    <lineage>
        <taxon>Bacteria</taxon>
        <taxon>Pseudomonadati</taxon>
        <taxon>Pseudomonadota</taxon>
        <taxon>Alphaproteobacteria</taxon>
        <taxon>Sphingomonadales</taxon>
        <taxon>Sphingomonadaceae</taxon>
        <taxon>Sphingopyxis</taxon>
    </lineage>
</organism>
<keyword evidence="3 6" id="KW-0812">Transmembrane</keyword>
<keyword evidence="5 6" id="KW-0472">Membrane</keyword>
<keyword evidence="4 6" id="KW-1133">Transmembrane helix</keyword>
<evidence type="ECO:0000256" key="4">
    <source>
        <dbReference type="ARBA" id="ARBA00022989"/>
    </source>
</evidence>
<dbReference type="GO" id="GO:0140359">
    <property type="term" value="F:ABC-type transporter activity"/>
    <property type="evidence" value="ECO:0007669"/>
    <property type="project" value="InterPro"/>
</dbReference>
<feature type="transmembrane region" description="Helical" evidence="6">
    <location>
        <begin position="185"/>
        <end position="209"/>
    </location>
</feature>
<evidence type="ECO:0000256" key="5">
    <source>
        <dbReference type="ARBA" id="ARBA00023136"/>
    </source>
</evidence>
<feature type="transmembrane region" description="Helical" evidence="6">
    <location>
        <begin position="355"/>
        <end position="377"/>
    </location>
</feature>
<proteinExistence type="predicted"/>
<comment type="subcellular location">
    <subcellularLocation>
        <location evidence="1">Cell membrane</location>
        <topology evidence="1">Multi-pass membrane protein</topology>
    </subcellularLocation>
</comment>
<feature type="transmembrane region" description="Helical" evidence="6">
    <location>
        <begin position="238"/>
        <end position="257"/>
    </location>
</feature>
<accession>A0A1T5FCK8</accession>